<dbReference type="Proteomes" id="UP000284908">
    <property type="component" value="Unassembled WGS sequence"/>
</dbReference>
<evidence type="ECO:0000313" key="2">
    <source>
        <dbReference type="Proteomes" id="UP000284908"/>
    </source>
</evidence>
<dbReference type="EMBL" id="RAHH01000054">
    <property type="protein sequence ID" value="RJT32039.1"/>
    <property type="molecule type" value="Genomic_DNA"/>
</dbReference>
<dbReference type="OrthoDB" id="8177309at2"/>
<keyword evidence="2" id="KW-1185">Reference proteome</keyword>
<dbReference type="AlphaFoldDB" id="A0A419N1U6"/>
<protein>
    <submittedName>
        <fullName evidence="1">Uncharacterized protein</fullName>
    </submittedName>
</protein>
<comment type="caution">
    <text evidence="1">The sequence shown here is derived from an EMBL/GenBank/DDBJ whole genome shotgun (WGS) entry which is preliminary data.</text>
</comment>
<reference evidence="1 2" key="1">
    <citation type="submission" date="2018-09" db="EMBL/GenBank/DDBJ databases">
        <authorList>
            <person name="Le Fleche-Mateos A."/>
        </authorList>
    </citation>
    <scope>NUCLEOTIDE SEQUENCE [LARGE SCALE GENOMIC DNA]</scope>
    <source>
        <strain evidence="1 2">DSM 27399</strain>
    </source>
</reference>
<evidence type="ECO:0000313" key="1">
    <source>
        <dbReference type="EMBL" id="RJT32039.1"/>
    </source>
</evidence>
<accession>A0A419N1U6</accession>
<organism evidence="1 2">
    <name type="scientific">Rahnella woolbedingensis</name>
    <dbReference type="NCBI Taxonomy" id="1510574"/>
    <lineage>
        <taxon>Bacteria</taxon>
        <taxon>Pseudomonadati</taxon>
        <taxon>Pseudomonadota</taxon>
        <taxon>Gammaproteobacteria</taxon>
        <taxon>Enterobacterales</taxon>
        <taxon>Yersiniaceae</taxon>
        <taxon>Rahnella</taxon>
    </lineage>
</organism>
<gene>
    <name evidence="1" type="ORF">D6C13_24615</name>
</gene>
<proteinExistence type="predicted"/>
<name>A0A419N1U6_9GAMM</name>
<sequence length="296" mass="33169">MDINAYFTIKALSEGTCIIIDFSKYSYVMKLCKASGAQDILNSEPETSFSQEGESLLHCIPYEENLAEVPLVYCDIFCAGICTDKSILINSFTNASSTNNWTIFNKKFSTGETTKNQRFDKICTISNKRIFIDPQFPVGHPKDPFEKSKIERQLAARLKYEASGMDYMEKKYPNQGDASLCGPAAFMYILLKDNPVLYCQYIKDLWNEGSTKLGNLEVNPSTGCCSPLNYTESDGSTRVSAIDWISMASLRDEENIFFDYKSPDDAFSGATLPEGIIKWVKSMGAEVINTDMTLFS</sequence>